<dbReference type="GO" id="GO:0015074">
    <property type="term" value="P:DNA integration"/>
    <property type="evidence" value="ECO:0007669"/>
    <property type="project" value="InterPro"/>
</dbReference>
<dbReference type="AlphaFoldDB" id="A0A973W4U9"/>
<evidence type="ECO:0008006" key="3">
    <source>
        <dbReference type="Google" id="ProtNLM"/>
    </source>
</evidence>
<protein>
    <recommendedName>
        <fullName evidence="3">Tyr recombinase domain-containing protein</fullName>
    </recommendedName>
</protein>
<comment type="caution">
    <text evidence="2">The sequence shown here is derived from an EMBL/GenBank/DDBJ whole genome shotgun (WGS) entry which is preliminary data.</text>
</comment>
<name>A0A973W4U9_9BRAD</name>
<dbReference type="GO" id="GO:0006310">
    <property type="term" value="P:DNA recombination"/>
    <property type="evidence" value="ECO:0007669"/>
    <property type="project" value="UniProtKB-KW"/>
</dbReference>
<gene>
    <name evidence="2" type="ORF">HAP48_032560</name>
</gene>
<sequence length="508" mass="57128">MADPKFPYVKWRDGRPRSSHGAYARALGFVDSDLRHPPHDEKGRPVGPWFNLQEASEFSDKRSSEIEAARRSGKLPKRVTIRKRTTIQDLLDDWSKSTEFKALSSASQSSYRKCISAILHRPQTREAAAKMRAEIRAARLLGVSEPARELEAIATATPSSFGKPELRAFYNYARSTRGHHMALAMIATLSAAFTWGQESILWRLGPNPRAGMEFDHPDGRIVLVAMGEFSAWVAAADAIERASIGDSFYLALFTGQRQTDRLIMRDESDTPGRHAFRQSKTGELVDIKEARQLSARLSASRTRIKTLKLRLQLEAVPRELVVNEDNGAPYDESTYRHWVSTARAVAVFGFLARDSVRQAIVRAERLITELNGTVEALFTRFPLDEENKALRARSVDQRARALSEWLDAQSARDSNGDDGAWRLRPCRSLMFVNSAGELDQKHDQDLRDTCVMLLDRAGCDLLTICDITGHSYRSAQTIVKHYRARNADRADAGIDQLELQVRKDGMKS</sequence>
<dbReference type="EMBL" id="JAAOLE020000001">
    <property type="protein sequence ID" value="NVI47613.1"/>
    <property type="molecule type" value="Genomic_DNA"/>
</dbReference>
<keyword evidence="1" id="KW-0233">DNA recombination</keyword>
<evidence type="ECO:0000256" key="1">
    <source>
        <dbReference type="ARBA" id="ARBA00023172"/>
    </source>
</evidence>
<dbReference type="RefSeq" id="WP_166202873.1">
    <property type="nucleotide sequence ID" value="NZ_CP088285.1"/>
</dbReference>
<accession>A0A973W4U9</accession>
<dbReference type="InterPro" id="IPR013762">
    <property type="entry name" value="Integrase-like_cat_sf"/>
</dbReference>
<proteinExistence type="predicted"/>
<evidence type="ECO:0000313" key="2">
    <source>
        <dbReference type="EMBL" id="NVI47613.1"/>
    </source>
</evidence>
<organism evidence="2">
    <name type="scientific">Bradyrhizobium septentrionale</name>
    <dbReference type="NCBI Taxonomy" id="1404411"/>
    <lineage>
        <taxon>Bacteria</taxon>
        <taxon>Pseudomonadati</taxon>
        <taxon>Pseudomonadota</taxon>
        <taxon>Alphaproteobacteria</taxon>
        <taxon>Hyphomicrobiales</taxon>
        <taxon>Nitrobacteraceae</taxon>
        <taxon>Bradyrhizobium</taxon>
    </lineage>
</organism>
<reference evidence="2" key="1">
    <citation type="submission" date="2020-06" db="EMBL/GenBank/DDBJ databases">
        <title>Whole Genome Sequence of Bradyrhizobium sp. Strain 1S1.</title>
        <authorList>
            <person name="Bromfield E.S.P."/>
            <person name="Cloutier S."/>
        </authorList>
    </citation>
    <scope>NUCLEOTIDE SEQUENCE [LARGE SCALE GENOMIC DNA]</scope>
    <source>
        <strain evidence="2">1S1</strain>
    </source>
</reference>
<dbReference type="GO" id="GO:0003677">
    <property type="term" value="F:DNA binding"/>
    <property type="evidence" value="ECO:0007669"/>
    <property type="project" value="InterPro"/>
</dbReference>
<dbReference type="Gene3D" id="1.10.443.10">
    <property type="entry name" value="Intergrase catalytic core"/>
    <property type="match status" value="1"/>
</dbReference>
<dbReference type="SUPFAM" id="SSF56349">
    <property type="entry name" value="DNA breaking-rejoining enzymes"/>
    <property type="match status" value="1"/>
</dbReference>
<dbReference type="InterPro" id="IPR011010">
    <property type="entry name" value="DNA_brk_join_enz"/>
</dbReference>